<dbReference type="CDD" id="cd11386">
    <property type="entry name" value="MCP_signal"/>
    <property type="match status" value="1"/>
</dbReference>
<dbReference type="Pfam" id="PF00015">
    <property type="entry name" value="MCPsignal"/>
    <property type="match status" value="1"/>
</dbReference>
<protein>
    <submittedName>
        <fullName evidence="8">Methyl-accepting chemotaxis protein</fullName>
    </submittedName>
</protein>
<dbReference type="GO" id="GO:0006935">
    <property type="term" value="P:chemotaxis"/>
    <property type="evidence" value="ECO:0007669"/>
    <property type="project" value="UniProtKB-KW"/>
</dbReference>
<keyword evidence="5" id="KW-1133">Transmembrane helix</keyword>
<sequence>MKNGRGNIQRNKYKKISEKIAIVITAALLVVFTFLSIIVVSLSGNETSTAVGSELTNLAHANGNQVQAILDAASKQAAAMQDYIGKTYNQGIAVISSAEDVKVKSAVYHREMSDLSIEVENYLINSMCSAVVADEVIAGFGIFFEPDKFDKDIEDYGFYINSEDAANKKVQPFAAYSDYSDKEYYKPVKETGKPFFTKPYEYQGTTMITAAYPVMNKDEFRGVIAADIDVGHFNKITTSSEDYNTLYVGILTDDFTTVYDSRFAEDIGHNLSEFLKNPEEMKKITDGAASGKAFSCTTVLEDGHKVSRFFYPINVEGTHWWAQTALDTSDLNKDIKILTAAIVAVSVLSLVAVVAIVIIVLKKALKPINGVVSAAAEIASGNLAIQVDVKSNDEIGILSRTFMEMAVNLRSIIQDMKYLLEEMSEGNFRIDTKHEEKYIGDYQEILIAMRTINRNLSETLAEINTAADQVSAGAGQMSDGAQTLSQGAAEQASSVEELTSNITEISERIKNNADNAKQASRLSEESGEEVAQSNQQMQQLMKAMEEITNTSKEIGKIIHTIDDIAFQTNILALNAAVEAARAGEAGKGFSVVADEVRNLAGKSAEAAKNTTALIESTVDAIEKGRLLADQAAGSLLEVVDTSKSVDERIRQIAKASEEESYAVTQIAAGLEQISSVVQTNSATSEESAAASEELSGQAQMLKSLVNRFKLRDSGERIAANGALSPAIEPADDYVTGGKY</sequence>
<reference evidence="8 9" key="1">
    <citation type="submission" date="2017-11" db="EMBL/GenBank/DDBJ databases">
        <title>Understudied soil microbes with underappreciated capabilities: Untangling the Clostridium saccharolyticum group.</title>
        <authorList>
            <person name="Leschine S."/>
        </authorList>
    </citation>
    <scope>NUCLEOTIDE SEQUENCE [LARGE SCALE GENOMIC DNA]</scope>
    <source>
        <strain evidence="8 9">18A</strain>
    </source>
</reference>
<evidence type="ECO:0000256" key="3">
    <source>
        <dbReference type="PROSITE-ProRule" id="PRU00284"/>
    </source>
</evidence>
<dbReference type="InterPro" id="IPR004089">
    <property type="entry name" value="MCPsignal_dom"/>
</dbReference>
<evidence type="ECO:0000259" key="7">
    <source>
        <dbReference type="PROSITE" id="PS50885"/>
    </source>
</evidence>
<keyword evidence="5" id="KW-0472">Membrane</keyword>
<feature type="compositionally biased region" description="Polar residues" evidence="4">
    <location>
        <begin position="479"/>
        <end position="504"/>
    </location>
</feature>
<evidence type="ECO:0000256" key="4">
    <source>
        <dbReference type="SAM" id="MobiDB-lite"/>
    </source>
</evidence>
<dbReference type="PROSITE" id="PS50885">
    <property type="entry name" value="HAMP"/>
    <property type="match status" value="1"/>
</dbReference>
<dbReference type="CDD" id="cd06225">
    <property type="entry name" value="HAMP"/>
    <property type="match status" value="1"/>
</dbReference>
<dbReference type="Pfam" id="PF00672">
    <property type="entry name" value="HAMP"/>
    <property type="match status" value="1"/>
</dbReference>
<dbReference type="PROSITE" id="PS50111">
    <property type="entry name" value="CHEMOTAXIS_TRANSDUC_2"/>
    <property type="match status" value="1"/>
</dbReference>
<dbReference type="GO" id="GO:0007165">
    <property type="term" value="P:signal transduction"/>
    <property type="evidence" value="ECO:0007669"/>
    <property type="project" value="UniProtKB-KW"/>
</dbReference>
<comment type="similarity">
    <text evidence="2">Belongs to the methyl-accepting chemotaxis (MCP) protein family.</text>
</comment>
<comment type="caution">
    <text evidence="8">The sequence shown here is derived from an EMBL/GenBank/DDBJ whole genome shotgun (WGS) entry which is preliminary data.</text>
</comment>
<dbReference type="Gene3D" id="3.30.450.20">
    <property type="entry name" value="PAS domain"/>
    <property type="match status" value="1"/>
</dbReference>
<dbReference type="PANTHER" id="PTHR43531">
    <property type="entry name" value="PROTEIN ICFG"/>
    <property type="match status" value="1"/>
</dbReference>
<keyword evidence="3" id="KW-0807">Transducer</keyword>
<dbReference type="RefSeq" id="WP_166433648.1">
    <property type="nucleotide sequence ID" value="NZ_PGET01000001.1"/>
</dbReference>
<gene>
    <name evidence="8" type="ORF">H171_4704</name>
</gene>
<dbReference type="Gene3D" id="1.10.287.950">
    <property type="entry name" value="Methyl-accepting chemotaxis protein"/>
    <property type="match status" value="1"/>
</dbReference>
<evidence type="ECO:0000313" key="8">
    <source>
        <dbReference type="EMBL" id="PJJ31065.1"/>
    </source>
</evidence>
<keyword evidence="1" id="KW-0145">Chemotaxis</keyword>
<dbReference type="GO" id="GO:0004888">
    <property type="term" value="F:transmembrane signaling receptor activity"/>
    <property type="evidence" value="ECO:0007669"/>
    <property type="project" value="TreeGrafter"/>
</dbReference>
<dbReference type="Gene3D" id="6.10.340.10">
    <property type="match status" value="1"/>
</dbReference>
<feature type="transmembrane region" description="Helical" evidence="5">
    <location>
        <begin position="337"/>
        <end position="361"/>
    </location>
</feature>
<dbReference type="GO" id="GO:0005886">
    <property type="term" value="C:plasma membrane"/>
    <property type="evidence" value="ECO:0007669"/>
    <property type="project" value="TreeGrafter"/>
</dbReference>
<dbReference type="SMART" id="SM00304">
    <property type="entry name" value="HAMP"/>
    <property type="match status" value="1"/>
</dbReference>
<feature type="domain" description="Methyl-accepting transducer" evidence="6">
    <location>
        <begin position="466"/>
        <end position="695"/>
    </location>
</feature>
<name>A0A2M8ZCB4_9FIRM</name>
<dbReference type="SUPFAM" id="SSF58104">
    <property type="entry name" value="Methyl-accepting chemotaxis protein (MCP) signaling domain"/>
    <property type="match status" value="1"/>
</dbReference>
<evidence type="ECO:0000259" key="6">
    <source>
        <dbReference type="PROSITE" id="PS50111"/>
    </source>
</evidence>
<evidence type="ECO:0000256" key="1">
    <source>
        <dbReference type="ARBA" id="ARBA00022500"/>
    </source>
</evidence>
<keyword evidence="5" id="KW-0812">Transmembrane</keyword>
<evidence type="ECO:0000256" key="2">
    <source>
        <dbReference type="ARBA" id="ARBA00029447"/>
    </source>
</evidence>
<dbReference type="InterPro" id="IPR051310">
    <property type="entry name" value="MCP_chemotaxis"/>
</dbReference>
<dbReference type="CDD" id="cd12913">
    <property type="entry name" value="PDC1_MCP_like"/>
    <property type="match status" value="1"/>
</dbReference>
<evidence type="ECO:0000313" key="9">
    <source>
        <dbReference type="Proteomes" id="UP000231092"/>
    </source>
</evidence>
<proteinExistence type="inferred from homology"/>
<feature type="region of interest" description="Disordered" evidence="4">
    <location>
        <begin position="477"/>
        <end position="534"/>
    </location>
</feature>
<feature type="domain" description="HAMP" evidence="7">
    <location>
        <begin position="362"/>
        <end position="414"/>
    </location>
</feature>
<dbReference type="Proteomes" id="UP000231092">
    <property type="component" value="Unassembled WGS sequence"/>
</dbReference>
<dbReference type="SMART" id="SM00283">
    <property type="entry name" value="MA"/>
    <property type="match status" value="1"/>
</dbReference>
<dbReference type="InterPro" id="IPR003660">
    <property type="entry name" value="HAMP_dom"/>
</dbReference>
<dbReference type="PANTHER" id="PTHR43531:SF11">
    <property type="entry name" value="METHYL-ACCEPTING CHEMOTAXIS PROTEIN 3"/>
    <property type="match status" value="1"/>
</dbReference>
<evidence type="ECO:0000256" key="5">
    <source>
        <dbReference type="SAM" id="Phobius"/>
    </source>
</evidence>
<feature type="transmembrane region" description="Helical" evidence="5">
    <location>
        <begin position="20"/>
        <end position="42"/>
    </location>
</feature>
<dbReference type="AlphaFoldDB" id="A0A2M8ZCB4"/>
<accession>A0A2M8ZCB4</accession>
<dbReference type="Pfam" id="PF22673">
    <property type="entry name" value="MCP-like_PDC_1"/>
    <property type="match status" value="1"/>
</dbReference>
<dbReference type="EMBL" id="PGET01000001">
    <property type="protein sequence ID" value="PJJ31065.1"/>
    <property type="molecule type" value="Genomic_DNA"/>
</dbReference>
<organism evidence="8 9">
    <name type="scientific">[Clostridium] celerecrescens 18A</name>
    <dbReference type="NCBI Taxonomy" id="1286362"/>
    <lineage>
        <taxon>Bacteria</taxon>
        <taxon>Bacillati</taxon>
        <taxon>Bacillota</taxon>
        <taxon>Clostridia</taxon>
        <taxon>Lachnospirales</taxon>
        <taxon>Lachnospiraceae</taxon>
        <taxon>Lacrimispora</taxon>
    </lineage>
</organism>
<feature type="compositionally biased region" description="Polar residues" evidence="4">
    <location>
        <begin position="512"/>
        <end position="521"/>
    </location>
</feature>